<name>A0A4V6T4J0_MUSBA</name>
<keyword evidence="2" id="KW-1185">Reference proteome</keyword>
<organism evidence="1 2">
    <name type="scientific">Musa balbisiana</name>
    <name type="common">Banana</name>
    <dbReference type="NCBI Taxonomy" id="52838"/>
    <lineage>
        <taxon>Eukaryota</taxon>
        <taxon>Viridiplantae</taxon>
        <taxon>Streptophyta</taxon>
        <taxon>Embryophyta</taxon>
        <taxon>Tracheophyta</taxon>
        <taxon>Spermatophyta</taxon>
        <taxon>Magnoliopsida</taxon>
        <taxon>Liliopsida</taxon>
        <taxon>Zingiberales</taxon>
        <taxon>Musaceae</taxon>
        <taxon>Musa</taxon>
    </lineage>
</organism>
<reference evidence="1 2" key="1">
    <citation type="journal article" date="2019" name="Nat. Plants">
        <title>Genome sequencing of Musa balbisiana reveals subgenome evolution and function divergence in polyploid bananas.</title>
        <authorList>
            <person name="Yao X."/>
        </authorList>
    </citation>
    <scope>NUCLEOTIDE SEQUENCE [LARGE SCALE GENOMIC DNA]</scope>
    <source>
        <strain evidence="2">cv. DH-PKW</strain>
        <tissue evidence="1">Leaves</tissue>
    </source>
</reference>
<comment type="caution">
    <text evidence="1">The sequence shown here is derived from an EMBL/GenBank/DDBJ whole genome shotgun (WGS) entry which is preliminary data.</text>
</comment>
<sequence>MVCLVKSLEVVVTYIHSTDSSTAKATGIHYRSSFNRIELTKRTANTVGEALFQPSVLGLEENSWFVVSQLFLPRTVVNYLKIPCCCVVAQLPSLGQN</sequence>
<gene>
    <name evidence="1" type="ORF">C4D60_Mb01t31420</name>
</gene>
<dbReference type="EMBL" id="PYDT01000004">
    <property type="protein sequence ID" value="THU64905.1"/>
    <property type="molecule type" value="Genomic_DNA"/>
</dbReference>
<dbReference type="AlphaFoldDB" id="A0A4V6T4J0"/>
<proteinExistence type="predicted"/>
<accession>A0A4V6T4J0</accession>
<protein>
    <submittedName>
        <fullName evidence="1">Uncharacterized protein</fullName>
    </submittedName>
</protein>
<evidence type="ECO:0000313" key="1">
    <source>
        <dbReference type="EMBL" id="THU64905.1"/>
    </source>
</evidence>
<dbReference type="Proteomes" id="UP000317650">
    <property type="component" value="Chromosome 1"/>
</dbReference>
<evidence type="ECO:0000313" key="2">
    <source>
        <dbReference type="Proteomes" id="UP000317650"/>
    </source>
</evidence>